<comment type="cofactor">
    <cofactor evidence="1">
        <name>Mg(2+)</name>
        <dbReference type="ChEBI" id="CHEBI:18420"/>
    </cofactor>
</comment>
<evidence type="ECO:0000256" key="3">
    <source>
        <dbReference type="ARBA" id="ARBA00016337"/>
    </source>
</evidence>
<dbReference type="Gene3D" id="3.10.520.10">
    <property type="entry name" value="ApbE-like domains"/>
    <property type="match status" value="1"/>
</dbReference>
<evidence type="ECO:0000256" key="7">
    <source>
        <dbReference type="ARBA" id="ARBA00022827"/>
    </source>
</evidence>
<keyword evidence="5 11" id="KW-0808">Transferase</keyword>
<keyword evidence="13" id="KW-1185">Reference proteome</keyword>
<dbReference type="PIRSF" id="PIRSF006268">
    <property type="entry name" value="ApbE"/>
    <property type="match status" value="1"/>
</dbReference>
<evidence type="ECO:0000256" key="5">
    <source>
        <dbReference type="ARBA" id="ARBA00022679"/>
    </source>
</evidence>
<dbReference type="EC" id="2.7.1.180" evidence="2 11"/>
<keyword evidence="7 11" id="KW-0274">FAD</keyword>
<dbReference type="InterPro" id="IPR003374">
    <property type="entry name" value="ApbE-like_sf"/>
</dbReference>
<evidence type="ECO:0000256" key="1">
    <source>
        <dbReference type="ARBA" id="ARBA00001946"/>
    </source>
</evidence>
<gene>
    <name evidence="12" type="ORF">ACFQ4L_05175</name>
</gene>
<evidence type="ECO:0000256" key="10">
    <source>
        <dbReference type="ARBA" id="ARBA00048540"/>
    </source>
</evidence>
<evidence type="ECO:0000256" key="4">
    <source>
        <dbReference type="ARBA" id="ARBA00022630"/>
    </source>
</evidence>
<comment type="similarity">
    <text evidence="11">Belongs to the ApbE family.</text>
</comment>
<sequence length="306" mass="34073">MALTTRVVHLMGTKISLQIDHPDPEPLLDELVSRLEDYEHRFSANDPTSELMTITKQAGIAPVKVDPELYSLIRIGYDNSIIQASNLNIAIGPLVQTWRIGFKDVKLPTPQEITEALALTNPYQIELNDQEHTVYLAQPKMTIDLGSLAKGYFADLLADYLRNVDVRSALLDLGGNVYALGPMHDHEDGLWRIGIQDPTLPRGNYKKVVRIQNQSVVTSGIYERSLIVNGQKYHHILDTDTGYPVKTNVTSLTIISDKSLDGELWTTRLFGQPVEKIISTVDQLTNIEAIVITNQGEVWSSSGIEA</sequence>
<dbReference type="GO" id="GO:0016740">
    <property type="term" value="F:transferase activity"/>
    <property type="evidence" value="ECO:0007669"/>
    <property type="project" value="UniProtKB-KW"/>
</dbReference>
<dbReference type="PANTHER" id="PTHR30040">
    <property type="entry name" value="THIAMINE BIOSYNTHESIS LIPOPROTEIN APBE"/>
    <property type="match status" value="1"/>
</dbReference>
<dbReference type="SUPFAM" id="SSF143631">
    <property type="entry name" value="ApbE-like"/>
    <property type="match status" value="1"/>
</dbReference>
<evidence type="ECO:0000313" key="13">
    <source>
        <dbReference type="Proteomes" id="UP001597244"/>
    </source>
</evidence>
<organism evidence="12 13">
    <name type="scientific">Lapidilactobacillus mulanensis</name>
    <dbReference type="NCBI Taxonomy" id="2485999"/>
    <lineage>
        <taxon>Bacteria</taxon>
        <taxon>Bacillati</taxon>
        <taxon>Bacillota</taxon>
        <taxon>Bacilli</taxon>
        <taxon>Lactobacillales</taxon>
        <taxon>Lactobacillaceae</taxon>
        <taxon>Lapidilactobacillus</taxon>
    </lineage>
</organism>
<name>A0ABW4DPN0_9LACO</name>
<accession>A0ABW4DPN0</accession>
<proteinExistence type="inferred from homology"/>
<comment type="catalytic activity">
    <reaction evidence="10 11">
        <text>L-threonyl-[protein] + FAD = FMN-L-threonyl-[protein] + AMP + H(+)</text>
        <dbReference type="Rhea" id="RHEA:36847"/>
        <dbReference type="Rhea" id="RHEA-COMP:11060"/>
        <dbReference type="Rhea" id="RHEA-COMP:11061"/>
        <dbReference type="ChEBI" id="CHEBI:15378"/>
        <dbReference type="ChEBI" id="CHEBI:30013"/>
        <dbReference type="ChEBI" id="CHEBI:57692"/>
        <dbReference type="ChEBI" id="CHEBI:74257"/>
        <dbReference type="ChEBI" id="CHEBI:456215"/>
        <dbReference type="EC" id="2.7.1.180"/>
    </reaction>
</comment>
<keyword evidence="6 11" id="KW-0479">Metal-binding</keyword>
<dbReference type="PANTHER" id="PTHR30040:SF2">
    <property type="entry name" value="FAD:PROTEIN FMN TRANSFERASE"/>
    <property type="match status" value="1"/>
</dbReference>
<evidence type="ECO:0000256" key="9">
    <source>
        <dbReference type="ARBA" id="ARBA00031306"/>
    </source>
</evidence>
<evidence type="ECO:0000313" key="12">
    <source>
        <dbReference type="EMBL" id="MFD1465484.1"/>
    </source>
</evidence>
<evidence type="ECO:0000256" key="11">
    <source>
        <dbReference type="PIRNR" id="PIRNR006268"/>
    </source>
</evidence>
<dbReference type="EMBL" id="JBHTOF010000034">
    <property type="protein sequence ID" value="MFD1465484.1"/>
    <property type="molecule type" value="Genomic_DNA"/>
</dbReference>
<evidence type="ECO:0000256" key="2">
    <source>
        <dbReference type="ARBA" id="ARBA00011955"/>
    </source>
</evidence>
<reference evidence="13" key="1">
    <citation type="journal article" date="2019" name="Int. J. Syst. Evol. Microbiol.">
        <title>The Global Catalogue of Microorganisms (GCM) 10K type strain sequencing project: providing services to taxonomists for standard genome sequencing and annotation.</title>
        <authorList>
            <consortium name="The Broad Institute Genomics Platform"/>
            <consortium name="The Broad Institute Genome Sequencing Center for Infectious Disease"/>
            <person name="Wu L."/>
            <person name="Ma J."/>
        </authorList>
    </citation>
    <scope>NUCLEOTIDE SEQUENCE [LARGE SCALE GENOMIC DNA]</scope>
    <source>
        <strain evidence="13">CCM 8951</strain>
    </source>
</reference>
<comment type="caution">
    <text evidence="12">The sequence shown here is derived from an EMBL/GenBank/DDBJ whole genome shotgun (WGS) entry which is preliminary data.</text>
</comment>
<dbReference type="InterPro" id="IPR024932">
    <property type="entry name" value="ApbE"/>
</dbReference>
<protein>
    <recommendedName>
        <fullName evidence="3 11">FAD:protein FMN transferase</fullName>
        <ecNumber evidence="2 11">2.7.1.180</ecNumber>
    </recommendedName>
    <alternativeName>
        <fullName evidence="9 11">Flavin transferase</fullName>
    </alternativeName>
</protein>
<evidence type="ECO:0000256" key="8">
    <source>
        <dbReference type="ARBA" id="ARBA00022842"/>
    </source>
</evidence>
<evidence type="ECO:0000256" key="6">
    <source>
        <dbReference type="ARBA" id="ARBA00022723"/>
    </source>
</evidence>
<dbReference type="RefSeq" id="WP_125576458.1">
    <property type="nucleotide sequence ID" value="NZ_JBHTOF010000034.1"/>
</dbReference>
<keyword evidence="8 11" id="KW-0460">Magnesium</keyword>
<keyword evidence="4 11" id="KW-0285">Flavoprotein</keyword>
<dbReference type="Proteomes" id="UP001597244">
    <property type="component" value="Unassembled WGS sequence"/>
</dbReference>
<dbReference type="Pfam" id="PF02424">
    <property type="entry name" value="ApbE"/>
    <property type="match status" value="1"/>
</dbReference>